<organism evidence="2">
    <name type="scientific">uncultured Solirubrobacteraceae bacterium</name>
    <dbReference type="NCBI Taxonomy" id="1162706"/>
    <lineage>
        <taxon>Bacteria</taxon>
        <taxon>Bacillati</taxon>
        <taxon>Actinomycetota</taxon>
        <taxon>Thermoleophilia</taxon>
        <taxon>Solirubrobacterales</taxon>
        <taxon>Solirubrobacteraceae</taxon>
        <taxon>environmental samples</taxon>
    </lineage>
</organism>
<gene>
    <name evidence="2" type="ORF">AVDCRST_MAG30-4110</name>
</gene>
<evidence type="ECO:0000313" key="2">
    <source>
        <dbReference type="EMBL" id="CAA9534701.1"/>
    </source>
</evidence>
<dbReference type="EMBL" id="CADCVS010000538">
    <property type="protein sequence ID" value="CAA9534701.1"/>
    <property type="molecule type" value="Genomic_DNA"/>
</dbReference>
<reference evidence="2" key="1">
    <citation type="submission" date="2020-02" db="EMBL/GenBank/DDBJ databases">
        <authorList>
            <person name="Meier V. D."/>
        </authorList>
    </citation>
    <scope>NUCLEOTIDE SEQUENCE</scope>
    <source>
        <strain evidence="2">AVDCRST_MAG30</strain>
    </source>
</reference>
<name>A0A6J4TXD2_9ACTN</name>
<feature type="non-terminal residue" evidence="2">
    <location>
        <position position="69"/>
    </location>
</feature>
<protein>
    <submittedName>
        <fullName evidence="2">Uncharacterized protein</fullName>
    </submittedName>
</protein>
<evidence type="ECO:0000256" key="1">
    <source>
        <dbReference type="SAM" id="MobiDB-lite"/>
    </source>
</evidence>
<feature type="compositionally biased region" description="Low complexity" evidence="1">
    <location>
        <begin position="29"/>
        <end position="49"/>
    </location>
</feature>
<accession>A0A6J4TXD2</accession>
<feature type="non-terminal residue" evidence="2">
    <location>
        <position position="1"/>
    </location>
</feature>
<feature type="compositionally biased region" description="Low complexity" evidence="1">
    <location>
        <begin position="11"/>
        <end position="22"/>
    </location>
</feature>
<proteinExistence type="predicted"/>
<feature type="region of interest" description="Disordered" evidence="1">
    <location>
        <begin position="1"/>
        <end position="69"/>
    </location>
</feature>
<sequence length="69" mass="7202">WRGSSPRAGCRSASTPRSTATPSRPPSPATRSAAAARSASCSSRSRASSGWGAPCPPRRCAPRSTNWWS</sequence>
<dbReference type="AlphaFoldDB" id="A0A6J4TXD2"/>